<dbReference type="EMBL" id="CP025688">
    <property type="protein sequence ID" value="QAA23935.1"/>
    <property type="molecule type" value="Genomic_DNA"/>
</dbReference>
<name>A0ABX5QB94_9BACL</name>
<dbReference type="Gene3D" id="3.40.50.300">
    <property type="entry name" value="P-loop containing nucleotide triphosphate hydrolases"/>
    <property type="match status" value="1"/>
</dbReference>
<accession>A0ABX5QB94</accession>
<keyword evidence="2" id="KW-0547">Nucleotide-binding</keyword>
<keyword evidence="3 5" id="KW-0067">ATP-binding</keyword>
<evidence type="ECO:0000256" key="1">
    <source>
        <dbReference type="ARBA" id="ARBA00022448"/>
    </source>
</evidence>
<dbReference type="InterPro" id="IPR017871">
    <property type="entry name" value="ABC_transporter-like_CS"/>
</dbReference>
<reference evidence="5 6" key="1">
    <citation type="submission" date="2018-01" db="EMBL/GenBank/DDBJ databases">
        <title>Complete genome sequencing of Sporolactobacillus terrae DLG3.</title>
        <authorList>
            <person name="Nam Y.-D."/>
            <person name="Kang J."/>
            <person name="Chung W.-H."/>
        </authorList>
    </citation>
    <scope>NUCLEOTIDE SEQUENCE [LARGE SCALE GENOMIC DNA]</scope>
    <source>
        <strain evidence="5 6">DLG3</strain>
    </source>
</reference>
<protein>
    <submittedName>
        <fullName evidence="5">ABC transporter ATP-binding protein</fullName>
    </submittedName>
</protein>
<evidence type="ECO:0000313" key="5">
    <source>
        <dbReference type="EMBL" id="QAA23935.1"/>
    </source>
</evidence>
<sequence length="297" mass="32987">MTRYAIDVHGLSKSFNGTRVLKQIDFSVSSGSIFALLGPNGAGKTTIIHILSTLLNADAGSVFIDGHDVSASKEEVKQLISLTGQYAAVDELLTAQENLIMMGRLFGLKAVVAKQRALTLLQQFDLVDAAHKTVRTFSGGMRRRLDLAVSIIVKKPILFLDEPTTGLDTVSRRALWAMICALKAQGTTIFLTTQYLEEADQLADHIAFISNGRIVAQGTADELKAQINQDIIELRNEHNEMLQEIPTDGTIQQLKQRIDELIDHVPAQTRIRIRRPSMDDVFLSVTDRRKEEINHEQ</sequence>
<evidence type="ECO:0000256" key="3">
    <source>
        <dbReference type="ARBA" id="ARBA00022840"/>
    </source>
</evidence>
<dbReference type="PANTHER" id="PTHR42711">
    <property type="entry name" value="ABC TRANSPORTER ATP-BINDING PROTEIN"/>
    <property type="match status" value="1"/>
</dbReference>
<evidence type="ECO:0000259" key="4">
    <source>
        <dbReference type="PROSITE" id="PS50893"/>
    </source>
</evidence>
<dbReference type="GO" id="GO:0005524">
    <property type="term" value="F:ATP binding"/>
    <property type="evidence" value="ECO:0007669"/>
    <property type="project" value="UniProtKB-KW"/>
</dbReference>
<keyword evidence="1" id="KW-0813">Transport</keyword>
<proteinExistence type="predicted"/>
<dbReference type="Proteomes" id="UP000285882">
    <property type="component" value="Chromosome"/>
</dbReference>
<dbReference type="InterPro" id="IPR027417">
    <property type="entry name" value="P-loop_NTPase"/>
</dbReference>
<evidence type="ECO:0000313" key="6">
    <source>
        <dbReference type="Proteomes" id="UP000285882"/>
    </source>
</evidence>
<dbReference type="Pfam" id="PF00005">
    <property type="entry name" value="ABC_tran"/>
    <property type="match status" value="1"/>
</dbReference>
<evidence type="ECO:0000256" key="2">
    <source>
        <dbReference type="ARBA" id="ARBA00022741"/>
    </source>
</evidence>
<dbReference type="InterPro" id="IPR050763">
    <property type="entry name" value="ABC_transporter_ATP-binding"/>
</dbReference>
<keyword evidence="6" id="KW-1185">Reference proteome</keyword>
<dbReference type="PROSITE" id="PS00211">
    <property type="entry name" value="ABC_TRANSPORTER_1"/>
    <property type="match status" value="1"/>
</dbReference>
<dbReference type="SMART" id="SM00382">
    <property type="entry name" value="AAA"/>
    <property type="match status" value="1"/>
</dbReference>
<organism evidence="5 6">
    <name type="scientific">Sporolactobacillus terrae</name>
    <dbReference type="NCBI Taxonomy" id="269673"/>
    <lineage>
        <taxon>Bacteria</taxon>
        <taxon>Bacillati</taxon>
        <taxon>Bacillota</taxon>
        <taxon>Bacilli</taxon>
        <taxon>Bacillales</taxon>
        <taxon>Sporolactobacillaceae</taxon>
        <taxon>Sporolactobacillus</taxon>
    </lineage>
</organism>
<dbReference type="PROSITE" id="PS50893">
    <property type="entry name" value="ABC_TRANSPORTER_2"/>
    <property type="match status" value="1"/>
</dbReference>
<feature type="domain" description="ABC transporter" evidence="4">
    <location>
        <begin position="6"/>
        <end position="236"/>
    </location>
</feature>
<dbReference type="InterPro" id="IPR003593">
    <property type="entry name" value="AAA+_ATPase"/>
</dbReference>
<gene>
    <name evidence="5" type="ORF">C0674_01740</name>
</gene>
<dbReference type="PANTHER" id="PTHR42711:SF19">
    <property type="entry name" value="DOXORUBICIN RESISTANCE ATP-BINDING PROTEIN DRRA"/>
    <property type="match status" value="1"/>
</dbReference>
<dbReference type="InterPro" id="IPR003439">
    <property type="entry name" value="ABC_transporter-like_ATP-bd"/>
</dbReference>
<dbReference type="SUPFAM" id="SSF52540">
    <property type="entry name" value="P-loop containing nucleoside triphosphate hydrolases"/>
    <property type="match status" value="1"/>
</dbReference>